<comment type="caution">
    <text evidence="7">The sequence shown here is derived from an EMBL/GenBank/DDBJ whole genome shotgun (WGS) entry which is preliminary data.</text>
</comment>
<comment type="subcellular location">
    <subcellularLocation>
        <location evidence="4">Secreted</location>
    </subcellularLocation>
    <subcellularLocation>
        <location evidence="4">Bacterial flagellum</location>
    </subcellularLocation>
</comment>
<dbReference type="Proteomes" id="UP001499988">
    <property type="component" value="Unassembled WGS sequence"/>
</dbReference>
<comment type="function">
    <text evidence="4">Flagellin is the subunit protein which polymerizes to form the filaments of bacterial flagella.</text>
</comment>
<dbReference type="SUPFAM" id="SSF64518">
    <property type="entry name" value="Phase 1 flagellin"/>
    <property type="match status" value="1"/>
</dbReference>
<dbReference type="PANTHER" id="PTHR42792">
    <property type="entry name" value="FLAGELLIN"/>
    <property type="match status" value="1"/>
</dbReference>
<gene>
    <name evidence="7" type="ORF">GCM10023333_02480</name>
</gene>
<feature type="domain" description="Flagellin N-terminal" evidence="5">
    <location>
        <begin position="4"/>
        <end position="132"/>
    </location>
</feature>
<keyword evidence="7" id="KW-0969">Cilium</keyword>
<keyword evidence="7" id="KW-0282">Flagellum</keyword>
<organism evidence="7 8">
    <name type="scientific">Ferrimonas pelagia</name>
    <dbReference type="NCBI Taxonomy" id="1177826"/>
    <lineage>
        <taxon>Bacteria</taxon>
        <taxon>Pseudomonadati</taxon>
        <taxon>Pseudomonadota</taxon>
        <taxon>Gammaproteobacteria</taxon>
        <taxon>Alteromonadales</taxon>
        <taxon>Ferrimonadaceae</taxon>
        <taxon>Ferrimonas</taxon>
    </lineage>
</organism>
<evidence type="ECO:0000259" key="6">
    <source>
        <dbReference type="Pfam" id="PF00700"/>
    </source>
</evidence>
<dbReference type="InterPro" id="IPR042187">
    <property type="entry name" value="Flagellin_C_sub2"/>
</dbReference>
<dbReference type="InterPro" id="IPR001492">
    <property type="entry name" value="Flagellin"/>
</dbReference>
<dbReference type="Gene3D" id="1.20.1330.10">
    <property type="entry name" value="f41 fragment of flagellin, N-terminal domain"/>
    <property type="match status" value="1"/>
</dbReference>
<dbReference type="PANTHER" id="PTHR42792:SF2">
    <property type="entry name" value="FLAGELLIN"/>
    <property type="match status" value="1"/>
</dbReference>
<keyword evidence="3 4" id="KW-0975">Bacterial flagellum</keyword>
<evidence type="ECO:0000259" key="5">
    <source>
        <dbReference type="Pfam" id="PF00669"/>
    </source>
</evidence>
<dbReference type="RefSeq" id="WP_345332492.1">
    <property type="nucleotide sequence ID" value="NZ_BAABJZ010000004.1"/>
</dbReference>
<comment type="similarity">
    <text evidence="1 4">Belongs to the bacterial flagellin family.</text>
</comment>
<dbReference type="Gene3D" id="6.10.10.10">
    <property type="entry name" value="Flagellar export chaperone, C-terminal domain"/>
    <property type="match status" value="1"/>
</dbReference>
<feature type="domain" description="Flagellin C-terminal" evidence="6">
    <location>
        <begin position="269"/>
        <end position="353"/>
    </location>
</feature>
<evidence type="ECO:0000256" key="2">
    <source>
        <dbReference type="ARBA" id="ARBA00022525"/>
    </source>
</evidence>
<sequence>MMSIQTNYNSLVAQNALTKSNSAMGTAMERLSTGLRINSASDDAAGLQIANRLEAQTRGMNVAMRNSQDAIGMMQTAEGAMDELTNIAYRMKDLSTQAANGTNGADDRAAMDAEFQELGKEAARILNDTSYGSGDALLVNGKFDGDVTFQIGASSSETLTVNIGDELNNIADGFSELGGIGYKSEDGFSLTYKDANDNFATIAIAESTPGEFVVTRDTVDAAGGTVGAQEFLQLGGGWGATAPVTPLTQAEMEDGMDAEMSAITRLQMDSMDSILGDIGSGRSSLGANINRLEHTISNLSNISENTEAAKGRIMDTDFAVETANMTKNQLLVQAGTNILAQSNQMGGMVMGLL</sequence>
<dbReference type="Pfam" id="PF00669">
    <property type="entry name" value="Flagellin_N"/>
    <property type="match status" value="1"/>
</dbReference>
<dbReference type="Pfam" id="PF00700">
    <property type="entry name" value="Flagellin_C"/>
    <property type="match status" value="1"/>
</dbReference>
<protein>
    <recommendedName>
        <fullName evidence="4">Flagellin</fullName>
    </recommendedName>
</protein>
<dbReference type="PRINTS" id="PR00207">
    <property type="entry name" value="FLAGELLIN"/>
</dbReference>
<dbReference type="EMBL" id="BAABJZ010000004">
    <property type="protein sequence ID" value="GAA4873165.1"/>
    <property type="molecule type" value="Genomic_DNA"/>
</dbReference>
<evidence type="ECO:0000313" key="7">
    <source>
        <dbReference type="EMBL" id="GAA4873165.1"/>
    </source>
</evidence>
<keyword evidence="7" id="KW-0966">Cell projection</keyword>
<evidence type="ECO:0000256" key="4">
    <source>
        <dbReference type="RuleBase" id="RU362073"/>
    </source>
</evidence>
<evidence type="ECO:0000256" key="3">
    <source>
        <dbReference type="ARBA" id="ARBA00023143"/>
    </source>
</evidence>
<keyword evidence="2 4" id="KW-0964">Secreted</keyword>
<dbReference type="InterPro" id="IPR046358">
    <property type="entry name" value="Flagellin_C"/>
</dbReference>
<evidence type="ECO:0000313" key="8">
    <source>
        <dbReference type="Proteomes" id="UP001499988"/>
    </source>
</evidence>
<accession>A0ABP9EAV1</accession>
<dbReference type="InterPro" id="IPR001029">
    <property type="entry name" value="Flagellin_N"/>
</dbReference>
<reference evidence="8" key="1">
    <citation type="journal article" date="2019" name="Int. J. Syst. Evol. Microbiol.">
        <title>The Global Catalogue of Microorganisms (GCM) 10K type strain sequencing project: providing services to taxonomists for standard genome sequencing and annotation.</title>
        <authorList>
            <consortium name="The Broad Institute Genomics Platform"/>
            <consortium name="The Broad Institute Genome Sequencing Center for Infectious Disease"/>
            <person name="Wu L."/>
            <person name="Ma J."/>
        </authorList>
    </citation>
    <scope>NUCLEOTIDE SEQUENCE [LARGE SCALE GENOMIC DNA]</scope>
    <source>
        <strain evidence="8">JCM 18401</strain>
    </source>
</reference>
<keyword evidence="8" id="KW-1185">Reference proteome</keyword>
<evidence type="ECO:0000256" key="1">
    <source>
        <dbReference type="ARBA" id="ARBA00005709"/>
    </source>
</evidence>
<name>A0ABP9EAV1_9GAMM</name>
<proteinExistence type="inferred from homology"/>